<accession>A0A8H6Z5J6</accession>
<dbReference type="EMBL" id="JACAZH010000003">
    <property type="protein sequence ID" value="KAF7372975.1"/>
    <property type="molecule type" value="Genomic_DNA"/>
</dbReference>
<comment type="caution">
    <text evidence="1">The sequence shown here is derived from an EMBL/GenBank/DDBJ whole genome shotgun (WGS) entry which is preliminary data.</text>
</comment>
<keyword evidence="2" id="KW-1185">Reference proteome</keyword>
<proteinExistence type="predicted"/>
<organism evidence="1 2">
    <name type="scientific">Mycena sanguinolenta</name>
    <dbReference type="NCBI Taxonomy" id="230812"/>
    <lineage>
        <taxon>Eukaryota</taxon>
        <taxon>Fungi</taxon>
        <taxon>Dikarya</taxon>
        <taxon>Basidiomycota</taxon>
        <taxon>Agaricomycotina</taxon>
        <taxon>Agaricomycetes</taxon>
        <taxon>Agaricomycetidae</taxon>
        <taxon>Agaricales</taxon>
        <taxon>Marasmiineae</taxon>
        <taxon>Mycenaceae</taxon>
        <taxon>Mycena</taxon>
    </lineage>
</organism>
<gene>
    <name evidence="1" type="ORF">MSAN_00504800</name>
</gene>
<evidence type="ECO:0000313" key="2">
    <source>
        <dbReference type="Proteomes" id="UP000623467"/>
    </source>
</evidence>
<reference evidence="1" key="1">
    <citation type="submission" date="2020-05" db="EMBL/GenBank/DDBJ databases">
        <title>Mycena genomes resolve the evolution of fungal bioluminescence.</title>
        <authorList>
            <person name="Tsai I.J."/>
        </authorList>
    </citation>
    <scope>NUCLEOTIDE SEQUENCE</scope>
    <source>
        <strain evidence="1">160909Yilan</strain>
    </source>
</reference>
<dbReference type="Proteomes" id="UP000623467">
    <property type="component" value="Unassembled WGS sequence"/>
</dbReference>
<protein>
    <submittedName>
        <fullName evidence="1">Uncharacterized protein</fullName>
    </submittedName>
</protein>
<dbReference type="AlphaFoldDB" id="A0A8H6Z5J6"/>
<sequence length="225" mass="25190">MNVVLTWCPRDPLSLAPRRSFILAFFLPSPSQNSPPGLPMLDGLGSALVPRHDSAMLITHPASLRVCHFSSPFHRWCLSISLEESFPADAHSHQICGHWTVVIIVRSRLRAGCAFVEDEIEDKAESRLLLAPPHFRSAALLGMCIRYTIYIMPQAADPVALIRLLYTASLHKYVPPHRSDGRTNTVHDPVLYCLQPTFCLFWAEESSVFCEQQCGTSSESQVLHK</sequence>
<evidence type="ECO:0000313" key="1">
    <source>
        <dbReference type="EMBL" id="KAF7372975.1"/>
    </source>
</evidence>
<name>A0A8H6Z5J6_9AGAR</name>